<gene>
    <name evidence="3" type="primary">20347637</name>
    <name evidence="2" type="ORF">GGTG_07179</name>
</gene>
<evidence type="ECO:0000313" key="2">
    <source>
        <dbReference type="EMBL" id="EJT77267.1"/>
    </source>
</evidence>
<evidence type="ECO:0000313" key="3">
    <source>
        <dbReference type="EnsemblFungi" id="EJT77267"/>
    </source>
</evidence>
<reference evidence="3" key="5">
    <citation type="submission" date="2018-04" db="UniProtKB">
        <authorList>
            <consortium name="EnsemblFungi"/>
        </authorList>
    </citation>
    <scope>IDENTIFICATION</scope>
    <source>
        <strain evidence="3">R3-111a-1</strain>
    </source>
</reference>
<proteinExistence type="predicted"/>
<dbReference type="OrthoDB" id="10461766at2759"/>
<reference evidence="2" key="3">
    <citation type="submission" date="2010-09" db="EMBL/GenBank/DDBJ databases">
        <title>Annotation of Gaeumannomyces graminis var. tritici R3-111a-1.</title>
        <authorList>
            <consortium name="The Broad Institute Genome Sequencing Platform"/>
            <person name="Ma L.-J."/>
            <person name="Dead R."/>
            <person name="Young S.K."/>
            <person name="Zeng Q."/>
            <person name="Gargeya S."/>
            <person name="Fitzgerald M."/>
            <person name="Haas B."/>
            <person name="Abouelleil A."/>
            <person name="Alvarado L."/>
            <person name="Arachchi H.M."/>
            <person name="Berlin A."/>
            <person name="Brown A."/>
            <person name="Chapman S.B."/>
            <person name="Chen Z."/>
            <person name="Dunbar C."/>
            <person name="Freedman E."/>
            <person name="Gearin G."/>
            <person name="Gellesch M."/>
            <person name="Goldberg J."/>
            <person name="Griggs A."/>
            <person name="Gujja S."/>
            <person name="Heiman D."/>
            <person name="Howarth C."/>
            <person name="Larson L."/>
            <person name="Lui A."/>
            <person name="MacDonald P.J.P."/>
            <person name="Mehta T."/>
            <person name="Montmayeur A."/>
            <person name="Murphy C."/>
            <person name="Neiman D."/>
            <person name="Pearson M."/>
            <person name="Priest M."/>
            <person name="Roberts A."/>
            <person name="Saif S."/>
            <person name="Shea T."/>
            <person name="Shenoy N."/>
            <person name="Sisk P."/>
            <person name="Stolte C."/>
            <person name="Sykes S."/>
            <person name="Yandava C."/>
            <person name="Wortman J."/>
            <person name="Nusbaum C."/>
            <person name="Birren B."/>
        </authorList>
    </citation>
    <scope>NUCLEOTIDE SEQUENCE</scope>
    <source>
        <strain evidence="2">R3-111a-1</strain>
    </source>
</reference>
<dbReference type="Proteomes" id="UP000006039">
    <property type="component" value="Unassembled WGS sequence"/>
</dbReference>
<dbReference type="eggNOG" id="ENOG502RMY2">
    <property type="taxonomic scope" value="Eukaryota"/>
</dbReference>
<dbReference type="EMBL" id="GL385397">
    <property type="protein sequence ID" value="EJT77267.1"/>
    <property type="molecule type" value="Genomic_DNA"/>
</dbReference>
<dbReference type="VEuPathDB" id="FungiDB:GGTG_07179"/>
<reference evidence="3" key="4">
    <citation type="journal article" date="2015" name="G3 (Bethesda)">
        <title>Genome sequences of three phytopathogenic species of the Magnaporthaceae family of fungi.</title>
        <authorList>
            <person name="Okagaki L.H."/>
            <person name="Nunes C.C."/>
            <person name="Sailsbery J."/>
            <person name="Clay B."/>
            <person name="Brown D."/>
            <person name="John T."/>
            <person name="Oh Y."/>
            <person name="Young N."/>
            <person name="Fitzgerald M."/>
            <person name="Haas B.J."/>
            <person name="Zeng Q."/>
            <person name="Young S."/>
            <person name="Adiconis X."/>
            <person name="Fan L."/>
            <person name="Levin J.Z."/>
            <person name="Mitchell T.K."/>
            <person name="Okubara P.A."/>
            <person name="Farman M.L."/>
            <person name="Kohn L.M."/>
            <person name="Birren B."/>
            <person name="Ma L.-J."/>
            <person name="Dean R.A."/>
        </authorList>
    </citation>
    <scope>NUCLEOTIDE SEQUENCE</scope>
    <source>
        <strain evidence="3">R3-111a-1</strain>
    </source>
</reference>
<dbReference type="RefSeq" id="XP_009223267.1">
    <property type="nucleotide sequence ID" value="XM_009225003.1"/>
</dbReference>
<evidence type="ECO:0000256" key="1">
    <source>
        <dbReference type="SAM" id="MobiDB-lite"/>
    </source>
</evidence>
<name>J3P0Y3_GAET3</name>
<evidence type="ECO:0000313" key="4">
    <source>
        <dbReference type="Proteomes" id="UP000006039"/>
    </source>
</evidence>
<organism evidence="2">
    <name type="scientific">Gaeumannomyces tritici (strain R3-111a-1)</name>
    <name type="common">Wheat and barley take-all root rot fungus</name>
    <name type="synonym">Gaeumannomyces graminis var. tritici</name>
    <dbReference type="NCBI Taxonomy" id="644352"/>
    <lineage>
        <taxon>Eukaryota</taxon>
        <taxon>Fungi</taxon>
        <taxon>Dikarya</taxon>
        <taxon>Ascomycota</taxon>
        <taxon>Pezizomycotina</taxon>
        <taxon>Sordariomycetes</taxon>
        <taxon>Sordariomycetidae</taxon>
        <taxon>Magnaporthales</taxon>
        <taxon>Magnaporthaceae</taxon>
        <taxon>Gaeumannomyces</taxon>
    </lineage>
</organism>
<protein>
    <submittedName>
        <fullName evidence="2 3">Uncharacterized protein</fullName>
    </submittedName>
</protein>
<dbReference type="HOGENOM" id="CLU_912289_0_0_1"/>
<dbReference type="EnsemblFungi" id="EJT77267">
    <property type="protein sequence ID" value="EJT77267"/>
    <property type="gene ID" value="GGTG_07179"/>
</dbReference>
<feature type="region of interest" description="Disordered" evidence="1">
    <location>
        <begin position="181"/>
        <end position="210"/>
    </location>
</feature>
<reference evidence="2" key="2">
    <citation type="submission" date="2010-07" db="EMBL/GenBank/DDBJ databases">
        <authorList>
            <consortium name="The Broad Institute Genome Sequencing Platform"/>
            <consortium name="Broad Institute Genome Sequencing Center for Infectious Disease"/>
            <person name="Ma L.-J."/>
            <person name="Dead R."/>
            <person name="Young S."/>
            <person name="Zeng Q."/>
            <person name="Koehrsen M."/>
            <person name="Alvarado L."/>
            <person name="Berlin A."/>
            <person name="Chapman S.B."/>
            <person name="Chen Z."/>
            <person name="Freedman E."/>
            <person name="Gellesch M."/>
            <person name="Goldberg J."/>
            <person name="Griggs A."/>
            <person name="Gujja S."/>
            <person name="Heilman E.R."/>
            <person name="Heiman D."/>
            <person name="Hepburn T."/>
            <person name="Howarth C."/>
            <person name="Jen D."/>
            <person name="Larson L."/>
            <person name="Mehta T."/>
            <person name="Neiman D."/>
            <person name="Pearson M."/>
            <person name="Roberts A."/>
            <person name="Saif S."/>
            <person name="Shea T."/>
            <person name="Shenoy N."/>
            <person name="Sisk P."/>
            <person name="Stolte C."/>
            <person name="Sykes S."/>
            <person name="Walk T."/>
            <person name="White J."/>
            <person name="Yandava C."/>
            <person name="Haas B."/>
            <person name="Nusbaum C."/>
            <person name="Birren B."/>
        </authorList>
    </citation>
    <scope>NUCLEOTIDE SEQUENCE</scope>
    <source>
        <strain evidence="2">R3-111a-1</strain>
    </source>
</reference>
<sequence>MGIMAWTETIPTSNIRINILSCVYRSDSVFWTSGPSFYLAMSPTSEFSSDASSTSSGPIFHLPDPVFFDYEQDAGNSVTATFSHHLDAELDPASPRETNFLLRMRNIDVCSDEDRGYLRGPAAHGGPAAMPLFSSPDPDGVMYFVFFAATDLPFFPASDPTDPARDPQPWISGRFEVDSDYHVHPSRDGGPGAPLEPRTAPGGSPVTEAPRLPRQGLVLGQLYIQSPDPVGGGIEMQRSLFDVVVNADPGVADPEVYIMYNCEAMREWFNVNVAGRPQSGPSRIVFTADVFGGLMERRVPGAKGC</sequence>
<keyword evidence="4" id="KW-1185">Reference proteome</keyword>
<reference evidence="4" key="1">
    <citation type="submission" date="2010-07" db="EMBL/GenBank/DDBJ databases">
        <title>The genome sequence of Gaeumannomyces graminis var. tritici strain R3-111a-1.</title>
        <authorList>
            <consortium name="The Broad Institute Genome Sequencing Platform"/>
            <person name="Ma L.-J."/>
            <person name="Dead R."/>
            <person name="Young S."/>
            <person name="Zeng Q."/>
            <person name="Koehrsen M."/>
            <person name="Alvarado L."/>
            <person name="Berlin A."/>
            <person name="Chapman S.B."/>
            <person name="Chen Z."/>
            <person name="Freedman E."/>
            <person name="Gellesch M."/>
            <person name="Goldberg J."/>
            <person name="Griggs A."/>
            <person name="Gujja S."/>
            <person name="Heilman E.R."/>
            <person name="Heiman D."/>
            <person name="Hepburn T."/>
            <person name="Howarth C."/>
            <person name="Jen D."/>
            <person name="Larson L."/>
            <person name="Mehta T."/>
            <person name="Neiman D."/>
            <person name="Pearson M."/>
            <person name="Roberts A."/>
            <person name="Saif S."/>
            <person name="Shea T."/>
            <person name="Shenoy N."/>
            <person name="Sisk P."/>
            <person name="Stolte C."/>
            <person name="Sykes S."/>
            <person name="Walk T."/>
            <person name="White J."/>
            <person name="Yandava C."/>
            <person name="Haas B."/>
            <person name="Nusbaum C."/>
            <person name="Birren B."/>
        </authorList>
    </citation>
    <scope>NUCLEOTIDE SEQUENCE [LARGE SCALE GENOMIC DNA]</scope>
    <source>
        <strain evidence="4">R3-111a-1</strain>
    </source>
</reference>
<dbReference type="AlphaFoldDB" id="J3P0Y3"/>
<accession>J3P0Y3</accession>
<dbReference type="GeneID" id="20347637"/>